<reference evidence="1 2" key="1">
    <citation type="journal article" date="2019" name="Sci. Rep.">
        <title>Orb-weaving spider Araneus ventricosus genome elucidates the spidroin gene catalogue.</title>
        <authorList>
            <person name="Kono N."/>
            <person name="Nakamura H."/>
            <person name="Ohtoshi R."/>
            <person name="Moran D.A.P."/>
            <person name="Shinohara A."/>
            <person name="Yoshida Y."/>
            <person name="Fujiwara M."/>
            <person name="Mori M."/>
            <person name="Tomita M."/>
            <person name="Arakawa K."/>
        </authorList>
    </citation>
    <scope>NUCLEOTIDE SEQUENCE [LARGE SCALE GENOMIC DNA]</scope>
</reference>
<comment type="caution">
    <text evidence="1">The sequence shown here is derived from an EMBL/GenBank/DDBJ whole genome shotgun (WGS) entry which is preliminary data.</text>
</comment>
<dbReference type="OrthoDB" id="6411356at2759"/>
<proteinExistence type="predicted"/>
<organism evidence="1 2">
    <name type="scientific">Araneus ventricosus</name>
    <name type="common">Orbweaver spider</name>
    <name type="synonym">Epeira ventricosa</name>
    <dbReference type="NCBI Taxonomy" id="182803"/>
    <lineage>
        <taxon>Eukaryota</taxon>
        <taxon>Metazoa</taxon>
        <taxon>Ecdysozoa</taxon>
        <taxon>Arthropoda</taxon>
        <taxon>Chelicerata</taxon>
        <taxon>Arachnida</taxon>
        <taxon>Araneae</taxon>
        <taxon>Araneomorphae</taxon>
        <taxon>Entelegynae</taxon>
        <taxon>Araneoidea</taxon>
        <taxon>Araneidae</taxon>
        <taxon>Araneus</taxon>
    </lineage>
</organism>
<protein>
    <recommendedName>
        <fullName evidence="3">SOCS box domain-containing protein</fullName>
    </recommendedName>
</protein>
<dbReference type="Proteomes" id="UP000499080">
    <property type="component" value="Unassembled WGS sequence"/>
</dbReference>
<accession>A0A4Y2NHQ7</accession>
<evidence type="ECO:0000313" key="1">
    <source>
        <dbReference type="EMBL" id="GBN38432.1"/>
    </source>
</evidence>
<dbReference type="AlphaFoldDB" id="A0A4Y2NHQ7"/>
<evidence type="ECO:0008006" key="3">
    <source>
        <dbReference type="Google" id="ProtNLM"/>
    </source>
</evidence>
<dbReference type="EMBL" id="BGPR01009181">
    <property type="protein sequence ID" value="GBN38432.1"/>
    <property type="molecule type" value="Genomic_DNA"/>
</dbReference>
<evidence type="ECO:0000313" key="2">
    <source>
        <dbReference type="Proteomes" id="UP000499080"/>
    </source>
</evidence>
<gene>
    <name evidence="1" type="ORF">AVEN_24323_1</name>
</gene>
<sequence length="330" mass="38411">MATRRFTSNVKYKRAELWFPSDVVQHSFIVQNSISHLDLEISPPYSFVNSFYGGYPKYSSYSVLNTEEKCRKFHSRRTNLLYKMHLDLPKAREWSLRSESLPKNLDLYTDTPCLARIEIRAGFYIDMLRNFIQSACINTDLNEKVLKWFMKIDELKYYKSLEMPPNVLKHFVDSMHVEFADSEFVERCLTKLDFTGLLRHKEKPGIVGNLLHLVRRKGGRLEHKMWRCDFSDLCFLHPSFMYVGEVLKFLDAPHLCGRFVDSFENAISYIGQPSSQKTTCYFQKPKTQCQEMKRAENIRSVTIPLEGTRVLQGQIAVTMVGSCRGATYSA</sequence>
<name>A0A4Y2NHQ7_ARAVE</name>
<keyword evidence="2" id="KW-1185">Reference proteome</keyword>